<keyword evidence="2 3" id="KW-0732">Signal</keyword>
<evidence type="ECO:0000256" key="3">
    <source>
        <dbReference type="SAM" id="SignalP"/>
    </source>
</evidence>
<organism evidence="5 6">
    <name type="scientific">Cupriavidus respiraculi</name>
    <dbReference type="NCBI Taxonomy" id="195930"/>
    <lineage>
        <taxon>Bacteria</taxon>
        <taxon>Pseudomonadati</taxon>
        <taxon>Pseudomonadota</taxon>
        <taxon>Betaproteobacteria</taxon>
        <taxon>Burkholderiales</taxon>
        <taxon>Burkholderiaceae</taxon>
        <taxon>Cupriavidus</taxon>
    </lineage>
</organism>
<dbReference type="Proteomes" id="UP000721236">
    <property type="component" value="Unassembled WGS sequence"/>
</dbReference>
<dbReference type="SUPFAM" id="SSF53822">
    <property type="entry name" value="Periplasmic binding protein-like I"/>
    <property type="match status" value="1"/>
</dbReference>
<dbReference type="EMBL" id="CAJZAH010000002">
    <property type="protein sequence ID" value="CAG9171593.1"/>
    <property type="molecule type" value="Genomic_DNA"/>
</dbReference>
<dbReference type="InterPro" id="IPR028081">
    <property type="entry name" value="Leu-bd"/>
</dbReference>
<feature type="signal peptide" evidence="3">
    <location>
        <begin position="1"/>
        <end position="24"/>
    </location>
</feature>
<keyword evidence="6" id="KW-1185">Reference proteome</keyword>
<accession>A0ABN7YE05</accession>
<feature type="domain" description="Leucine-binding protein" evidence="4">
    <location>
        <begin position="26"/>
        <end position="371"/>
    </location>
</feature>
<evidence type="ECO:0000256" key="2">
    <source>
        <dbReference type="ARBA" id="ARBA00022729"/>
    </source>
</evidence>
<sequence length="412" mass="44754">MITLRPLVAGVALVAALGSGAAAAETVKIAFIDPLSGLMAPVGQNQLKSWQYVAEIANQKDWAGGHKFEIVGFDNKLSPQESLTILKQAVDQGIRYVVQGNGSSVGLALQDAVAKHNERNPGKEIVYLNYAAVDPDMTNSKCNYWHFRLDANSDMKMEALTSFLAKDPNVKKVYLINQNYSFGHQVARAAKDYLKRKRPDVQIVGEDLHPLAQVKDFAPYIAKIKAAGADTVITGNWGSDLALLIKAGKDGGLNANYYTYYGATTGVPTAMGAAGADHVKYVGYYNPNNKGFRGSEIIEGYKKKYNDDFYVMAAYTGVAMLGKAMKDTKSTDPVKVAKALEGIKVESLNGTVEMRASDHQAQQPLNIATWTKVDGKEVKYDQENTGYGWKTEAVMDASVGAQPTSCQMKRPS</sequence>
<evidence type="ECO:0000256" key="1">
    <source>
        <dbReference type="ARBA" id="ARBA00010062"/>
    </source>
</evidence>
<protein>
    <submittedName>
        <fullName evidence="5">Leucine-, isoleucine-, valine-, threonine-, and alanine-binding protein</fullName>
    </submittedName>
</protein>
<dbReference type="CDD" id="cd06329">
    <property type="entry name" value="PBP1_SBP-like"/>
    <property type="match status" value="1"/>
</dbReference>
<dbReference type="InterPro" id="IPR028082">
    <property type="entry name" value="Peripla_BP_I"/>
</dbReference>
<feature type="chain" id="PRO_5046809119" evidence="3">
    <location>
        <begin position="25"/>
        <end position="412"/>
    </location>
</feature>
<evidence type="ECO:0000313" key="6">
    <source>
        <dbReference type="Proteomes" id="UP000721236"/>
    </source>
</evidence>
<gene>
    <name evidence="5" type="primary">braC_1</name>
    <name evidence="5" type="ORF">LMG21510_01731</name>
</gene>
<dbReference type="RefSeq" id="WP_222201107.1">
    <property type="nucleotide sequence ID" value="NZ_CAJZAH010000002.1"/>
</dbReference>
<evidence type="ECO:0000313" key="5">
    <source>
        <dbReference type="EMBL" id="CAG9171593.1"/>
    </source>
</evidence>
<dbReference type="Gene3D" id="3.40.50.2300">
    <property type="match status" value="2"/>
</dbReference>
<comment type="caution">
    <text evidence="5">The sequence shown here is derived from an EMBL/GenBank/DDBJ whole genome shotgun (WGS) entry which is preliminary data.</text>
</comment>
<proteinExistence type="inferred from homology"/>
<dbReference type="Pfam" id="PF13458">
    <property type="entry name" value="Peripla_BP_6"/>
    <property type="match status" value="1"/>
</dbReference>
<evidence type="ECO:0000259" key="4">
    <source>
        <dbReference type="Pfam" id="PF13458"/>
    </source>
</evidence>
<dbReference type="InterPro" id="IPR051010">
    <property type="entry name" value="BCAA_transport"/>
</dbReference>
<reference evidence="5 6" key="1">
    <citation type="submission" date="2021-08" db="EMBL/GenBank/DDBJ databases">
        <authorList>
            <person name="Peeters C."/>
        </authorList>
    </citation>
    <scope>NUCLEOTIDE SEQUENCE [LARGE SCALE GENOMIC DNA]</scope>
    <source>
        <strain evidence="5 6">LMG 21510</strain>
    </source>
</reference>
<dbReference type="PANTHER" id="PTHR30483">
    <property type="entry name" value="LEUCINE-SPECIFIC-BINDING PROTEIN"/>
    <property type="match status" value="1"/>
</dbReference>
<comment type="similarity">
    <text evidence="1">Belongs to the leucine-binding protein family.</text>
</comment>
<name>A0ABN7YE05_9BURK</name>
<dbReference type="PANTHER" id="PTHR30483:SF37">
    <property type="entry name" value="ABC TRANSPORTER SUBSTRATE-BINDING PROTEIN"/>
    <property type="match status" value="1"/>
</dbReference>